<gene>
    <name evidence="2" type="ORF">SCALIN_C01_0031</name>
</gene>
<dbReference type="AlphaFoldDB" id="A0A286TT85"/>
<dbReference type="RefSeq" id="WP_096892246.1">
    <property type="nucleotide sequence ID" value="NZ_BAOS01000001.1"/>
</dbReference>
<protein>
    <submittedName>
        <fullName evidence="2">Ig domain protein</fullName>
    </submittedName>
</protein>
<feature type="transmembrane region" description="Helical" evidence="1">
    <location>
        <begin position="79"/>
        <end position="97"/>
    </location>
</feature>
<evidence type="ECO:0000313" key="2">
    <source>
        <dbReference type="EMBL" id="GAX59100.1"/>
    </source>
</evidence>
<evidence type="ECO:0000313" key="3">
    <source>
        <dbReference type="Proteomes" id="UP000218542"/>
    </source>
</evidence>
<dbReference type="EMBL" id="BAOS01000001">
    <property type="protein sequence ID" value="GAX59100.1"/>
    <property type="molecule type" value="Genomic_DNA"/>
</dbReference>
<keyword evidence="3" id="KW-1185">Reference proteome</keyword>
<dbReference type="Proteomes" id="UP000218542">
    <property type="component" value="Unassembled WGS sequence"/>
</dbReference>
<reference evidence="3" key="1">
    <citation type="journal article" date="2017" name="Environ. Microbiol. Rep.">
        <title>Genetic Diversity of Marine Anaerobic Ammonium-Oxidizing Bacteria as Revealed by Genomic and Proteomic Analyses of 'Candidatus Scalindua japonica'.</title>
        <authorList>
            <person name="Oshiki M."/>
            <person name="Mizuto K."/>
            <person name="Kimura Z."/>
            <person name="Kindaichi T."/>
            <person name="Satoh H."/>
            <person name="Okabe S."/>
        </authorList>
    </citation>
    <scope>NUCLEOTIDE SEQUENCE [LARGE SCALE GENOMIC DNA]</scope>
    <source>
        <strain evidence="3">husup-a2</strain>
    </source>
</reference>
<accession>A0A286TT85</accession>
<proteinExistence type="predicted"/>
<comment type="caution">
    <text evidence="2">The sequence shown here is derived from an EMBL/GenBank/DDBJ whole genome shotgun (WGS) entry which is preliminary data.</text>
</comment>
<keyword evidence="1" id="KW-0812">Transmembrane</keyword>
<organism evidence="2 3">
    <name type="scientific">Candidatus Scalindua japonica</name>
    <dbReference type="NCBI Taxonomy" id="1284222"/>
    <lineage>
        <taxon>Bacteria</taxon>
        <taxon>Pseudomonadati</taxon>
        <taxon>Planctomycetota</taxon>
        <taxon>Candidatus Brocadiia</taxon>
        <taxon>Candidatus Brocadiales</taxon>
        <taxon>Candidatus Scalinduaceae</taxon>
        <taxon>Candidatus Scalindua</taxon>
    </lineage>
</organism>
<keyword evidence="1" id="KW-0472">Membrane</keyword>
<evidence type="ECO:0000256" key="1">
    <source>
        <dbReference type="SAM" id="Phobius"/>
    </source>
</evidence>
<name>A0A286TT85_9BACT</name>
<keyword evidence="1" id="KW-1133">Transmembrane helix</keyword>
<sequence>MAITNYDCGDMADVVISSNNYNGLIEVTSNGINGIIRMSSGMEPVNFLCSGQMSIRAPLNSIHVFLSSVSLQGVWSENFLMGLAGVVCGSLLAYVCVKYAV</sequence>